<dbReference type="PANTHER" id="PTHR43179">
    <property type="entry name" value="RHAMNOSYLTRANSFERASE WBBL"/>
    <property type="match status" value="1"/>
</dbReference>
<feature type="domain" description="Glycosyltransferase 2-like" evidence="2">
    <location>
        <begin position="7"/>
        <end position="119"/>
    </location>
</feature>
<proteinExistence type="predicted"/>
<dbReference type="Gene3D" id="3.90.550.10">
    <property type="entry name" value="Spore Coat Polysaccharide Biosynthesis Protein SpsA, Chain A"/>
    <property type="match status" value="1"/>
</dbReference>
<evidence type="ECO:0000259" key="2">
    <source>
        <dbReference type="Pfam" id="PF00535"/>
    </source>
</evidence>
<dbReference type="CDD" id="cd04186">
    <property type="entry name" value="GT_2_like_c"/>
    <property type="match status" value="1"/>
</dbReference>
<dbReference type="EMBL" id="PFJI01000237">
    <property type="protein sequence ID" value="PIX69316.1"/>
    <property type="molecule type" value="Genomic_DNA"/>
</dbReference>
<dbReference type="InterPro" id="IPR029044">
    <property type="entry name" value="Nucleotide-diphossugar_trans"/>
</dbReference>
<keyword evidence="1" id="KW-0175">Coiled coil</keyword>
<accession>A0A2M7LMK7</accession>
<evidence type="ECO:0000256" key="1">
    <source>
        <dbReference type="SAM" id="Coils"/>
    </source>
</evidence>
<dbReference type="Pfam" id="PF00535">
    <property type="entry name" value="Glycos_transf_2"/>
    <property type="match status" value="1"/>
</dbReference>
<dbReference type="PANTHER" id="PTHR43179:SF7">
    <property type="entry name" value="RHAMNOSYLTRANSFERASE WBBL"/>
    <property type="match status" value="1"/>
</dbReference>
<dbReference type="AlphaFoldDB" id="A0A2M7LMK7"/>
<evidence type="ECO:0000313" key="4">
    <source>
        <dbReference type="Proteomes" id="UP000229708"/>
    </source>
</evidence>
<gene>
    <name evidence="3" type="ORF">COZ39_05485</name>
</gene>
<organism evidence="3 4">
    <name type="scientific">Candidatus Roizmanbacteria bacterium CG_4_10_14_3_um_filter_33_21</name>
    <dbReference type="NCBI Taxonomy" id="1974830"/>
    <lineage>
        <taxon>Bacteria</taxon>
        <taxon>Candidatus Roizmaniibacteriota</taxon>
    </lineage>
</organism>
<sequence length="300" mass="34323">MNKPDLSIIIVSYNTLRITLNCINSIIKSIKNIVCEIIIIDNASKDKTIDEIQKLKVKNQNYKLKVKIIQNKNNLGYGKANNQGIELAQSENILLLNSDTIVLDNAIEKLLERFQNNKNQFQFIGGKLLNQDNTPQASCGPFYSLPMIFAHLFLRGDYWGLTRSSPNQEKSVDWISGACILTKKSFLEKLNGFDENIFMYMDEIDLLYRAHQLGYKTLLYPGAYFIHLGSGSSNGKTFPIIQVFKGLKYFYKKHHSPLSCKILTIMLKLKALIGIILGKLFNNRYLIETYEKAYQVAQMD</sequence>
<comment type="caution">
    <text evidence="3">The sequence shown here is derived from an EMBL/GenBank/DDBJ whole genome shotgun (WGS) entry which is preliminary data.</text>
</comment>
<feature type="coiled-coil region" evidence="1">
    <location>
        <begin position="45"/>
        <end position="72"/>
    </location>
</feature>
<dbReference type="SUPFAM" id="SSF53448">
    <property type="entry name" value="Nucleotide-diphospho-sugar transferases"/>
    <property type="match status" value="1"/>
</dbReference>
<dbReference type="InterPro" id="IPR001173">
    <property type="entry name" value="Glyco_trans_2-like"/>
</dbReference>
<protein>
    <recommendedName>
        <fullName evidence="2">Glycosyltransferase 2-like domain-containing protein</fullName>
    </recommendedName>
</protein>
<name>A0A2M7LMK7_9BACT</name>
<dbReference type="Proteomes" id="UP000229708">
    <property type="component" value="Unassembled WGS sequence"/>
</dbReference>
<evidence type="ECO:0000313" key="3">
    <source>
        <dbReference type="EMBL" id="PIX69316.1"/>
    </source>
</evidence>
<reference evidence="4" key="1">
    <citation type="submission" date="2017-09" db="EMBL/GenBank/DDBJ databases">
        <title>Depth-based differentiation of microbial function through sediment-hosted aquifers and enrichment of novel symbionts in the deep terrestrial subsurface.</title>
        <authorList>
            <person name="Probst A.J."/>
            <person name="Ladd B."/>
            <person name="Jarett J.K."/>
            <person name="Geller-Mcgrath D.E."/>
            <person name="Sieber C.M.K."/>
            <person name="Emerson J.B."/>
            <person name="Anantharaman K."/>
            <person name="Thomas B.C."/>
            <person name="Malmstrom R."/>
            <person name="Stieglmeier M."/>
            <person name="Klingl A."/>
            <person name="Woyke T."/>
            <person name="Ryan C.M."/>
            <person name="Banfield J.F."/>
        </authorList>
    </citation>
    <scope>NUCLEOTIDE SEQUENCE [LARGE SCALE GENOMIC DNA]</scope>
</reference>